<dbReference type="AlphaFoldDB" id="A0A8H4VI45"/>
<keyword evidence="2" id="KW-1185">Reference proteome</keyword>
<dbReference type="Proteomes" id="UP000521872">
    <property type="component" value="Unassembled WGS sequence"/>
</dbReference>
<protein>
    <submittedName>
        <fullName evidence="1">Uncharacterized protein</fullName>
    </submittedName>
</protein>
<dbReference type="EMBL" id="JAACJL010000059">
    <property type="protein sequence ID" value="KAF4610242.1"/>
    <property type="molecule type" value="Genomic_DNA"/>
</dbReference>
<organism evidence="1 2">
    <name type="scientific">Agrocybe pediades</name>
    <dbReference type="NCBI Taxonomy" id="84607"/>
    <lineage>
        <taxon>Eukaryota</taxon>
        <taxon>Fungi</taxon>
        <taxon>Dikarya</taxon>
        <taxon>Basidiomycota</taxon>
        <taxon>Agaricomycotina</taxon>
        <taxon>Agaricomycetes</taxon>
        <taxon>Agaricomycetidae</taxon>
        <taxon>Agaricales</taxon>
        <taxon>Agaricineae</taxon>
        <taxon>Strophariaceae</taxon>
        <taxon>Agrocybe</taxon>
    </lineage>
</organism>
<evidence type="ECO:0000313" key="1">
    <source>
        <dbReference type="EMBL" id="KAF4610242.1"/>
    </source>
</evidence>
<evidence type="ECO:0000313" key="2">
    <source>
        <dbReference type="Proteomes" id="UP000521872"/>
    </source>
</evidence>
<gene>
    <name evidence="1" type="ORF">D9613_010325</name>
</gene>
<reference evidence="1 2" key="1">
    <citation type="submission" date="2019-12" db="EMBL/GenBank/DDBJ databases">
        <authorList>
            <person name="Floudas D."/>
            <person name="Bentzer J."/>
            <person name="Ahren D."/>
            <person name="Johansson T."/>
            <person name="Persson P."/>
            <person name="Tunlid A."/>
        </authorList>
    </citation>
    <scope>NUCLEOTIDE SEQUENCE [LARGE SCALE GENOMIC DNA]</scope>
    <source>
        <strain evidence="1 2">CBS 102.39</strain>
    </source>
</reference>
<accession>A0A8H4VI45</accession>
<name>A0A8H4VI45_9AGAR</name>
<sequence length="270" mass="29981">MGGEPGSTLSNRHIFLQQQAVMGLTYPIAPATTPTTHTLLFFPGPNPPTPDFRGVLQTSPEIDERSKLQVAVGPGIVTSGQSEDHILSNILAMETTLRRSDVKSMIFLGHADSLHLRTRLLSSLPRFITTVELHLVNDGFAGYREVYTYGYTRLNPTITLILPAALIERDGSLPMGMLTANLNDVKSLYVMFAPSSAGISRSSLFDRMISFLTRFHSLRELRVARSLIQNEERNHVMESTFKTSHPHAEHFSKIQGATVRFAEVDTIISF</sequence>
<proteinExistence type="predicted"/>
<comment type="caution">
    <text evidence="1">The sequence shown here is derived from an EMBL/GenBank/DDBJ whole genome shotgun (WGS) entry which is preliminary data.</text>
</comment>